<dbReference type="GO" id="GO:0005549">
    <property type="term" value="F:odorant binding"/>
    <property type="evidence" value="ECO:0007669"/>
    <property type="project" value="InterPro"/>
</dbReference>
<dbReference type="EMBL" id="CAJDYZ010005834">
    <property type="protein sequence ID" value="CAD1472830.1"/>
    <property type="molecule type" value="Genomic_DNA"/>
</dbReference>
<evidence type="ECO:0000313" key="11">
    <source>
        <dbReference type="Proteomes" id="UP000752696"/>
    </source>
</evidence>
<keyword evidence="7" id="KW-0675">Receptor</keyword>
<feature type="non-terminal residue" evidence="10">
    <location>
        <position position="1"/>
    </location>
</feature>
<dbReference type="GO" id="GO:0007165">
    <property type="term" value="P:signal transduction"/>
    <property type="evidence" value="ECO:0007669"/>
    <property type="project" value="UniProtKB-KW"/>
</dbReference>
<comment type="subcellular location">
    <subcellularLocation>
        <location evidence="1">Membrane</location>
        <topology evidence="1">Multi-pass membrane protein</topology>
    </subcellularLocation>
</comment>
<sequence>MSWQTVENQYFRDMKFFGQLAGVWPCQERFAKLSVLLFSFLVVTLSFLSMMSRIIVFYSTDVLFQGLVYMDTAISVLFKQYHYVLNAKKIEELLSEIVVDRLTKYPKEELEILDSYFNKASFIASSYRGIICCTGLSYIFLPAIPPILNIIKPLNESRGHVLVYPAYYFVDEERYYYPIITHMTLAIIVLDIVYIACDINLIYFVHHACSLLSISGYRFKHAFDGVSLCDGRDNNLLQEVHAKVYRAIAGHQRAVELVS</sequence>
<keyword evidence="4" id="KW-0552">Olfaction</keyword>
<dbReference type="AlphaFoldDB" id="A0A6V7H3Z9"/>
<dbReference type="OrthoDB" id="7696577at2759"/>
<keyword evidence="5 9" id="KW-1133">Transmembrane helix</keyword>
<organism evidence="10 11">
    <name type="scientific">Heterotrigona itama</name>
    <dbReference type="NCBI Taxonomy" id="395501"/>
    <lineage>
        <taxon>Eukaryota</taxon>
        <taxon>Metazoa</taxon>
        <taxon>Ecdysozoa</taxon>
        <taxon>Arthropoda</taxon>
        <taxon>Hexapoda</taxon>
        <taxon>Insecta</taxon>
        <taxon>Pterygota</taxon>
        <taxon>Neoptera</taxon>
        <taxon>Endopterygota</taxon>
        <taxon>Hymenoptera</taxon>
        <taxon>Apocrita</taxon>
        <taxon>Aculeata</taxon>
        <taxon>Apoidea</taxon>
        <taxon>Anthophila</taxon>
        <taxon>Apidae</taxon>
        <taxon>Heterotrigona</taxon>
    </lineage>
</organism>
<keyword evidence="11" id="KW-1185">Reference proteome</keyword>
<evidence type="ECO:0008006" key="12">
    <source>
        <dbReference type="Google" id="ProtNLM"/>
    </source>
</evidence>
<dbReference type="GO" id="GO:0004984">
    <property type="term" value="F:olfactory receptor activity"/>
    <property type="evidence" value="ECO:0007669"/>
    <property type="project" value="InterPro"/>
</dbReference>
<evidence type="ECO:0000256" key="7">
    <source>
        <dbReference type="ARBA" id="ARBA00023170"/>
    </source>
</evidence>
<feature type="transmembrane region" description="Helical" evidence="9">
    <location>
        <begin position="175"/>
        <end position="197"/>
    </location>
</feature>
<gene>
    <name evidence="10" type="ORF">MHI_LOCUS340559</name>
</gene>
<evidence type="ECO:0000256" key="8">
    <source>
        <dbReference type="ARBA" id="ARBA00023224"/>
    </source>
</evidence>
<evidence type="ECO:0000313" key="10">
    <source>
        <dbReference type="EMBL" id="CAD1472830.1"/>
    </source>
</evidence>
<keyword evidence="2" id="KW-0716">Sensory transduction</keyword>
<evidence type="ECO:0000256" key="3">
    <source>
        <dbReference type="ARBA" id="ARBA00022692"/>
    </source>
</evidence>
<dbReference type="InterPro" id="IPR004117">
    <property type="entry name" value="7tm6_olfct_rcpt"/>
</dbReference>
<evidence type="ECO:0000256" key="5">
    <source>
        <dbReference type="ARBA" id="ARBA00022989"/>
    </source>
</evidence>
<evidence type="ECO:0000256" key="4">
    <source>
        <dbReference type="ARBA" id="ARBA00022725"/>
    </source>
</evidence>
<evidence type="ECO:0000256" key="2">
    <source>
        <dbReference type="ARBA" id="ARBA00022606"/>
    </source>
</evidence>
<proteinExistence type="predicted"/>
<comment type="caution">
    <text evidence="10">The sequence shown here is derived from an EMBL/GenBank/DDBJ whole genome shotgun (WGS) entry which is preliminary data.</text>
</comment>
<keyword evidence="6 9" id="KW-0472">Membrane</keyword>
<name>A0A6V7H3Z9_9HYME</name>
<keyword evidence="3 9" id="KW-0812">Transmembrane</keyword>
<evidence type="ECO:0000256" key="1">
    <source>
        <dbReference type="ARBA" id="ARBA00004141"/>
    </source>
</evidence>
<evidence type="ECO:0000256" key="9">
    <source>
        <dbReference type="SAM" id="Phobius"/>
    </source>
</evidence>
<dbReference type="Proteomes" id="UP000752696">
    <property type="component" value="Unassembled WGS sequence"/>
</dbReference>
<keyword evidence="8" id="KW-0807">Transducer</keyword>
<evidence type="ECO:0000256" key="6">
    <source>
        <dbReference type="ARBA" id="ARBA00023136"/>
    </source>
</evidence>
<feature type="transmembrane region" description="Helical" evidence="9">
    <location>
        <begin position="129"/>
        <end position="148"/>
    </location>
</feature>
<reference evidence="10" key="1">
    <citation type="submission" date="2020-07" db="EMBL/GenBank/DDBJ databases">
        <authorList>
            <person name="Nazaruddin N."/>
        </authorList>
    </citation>
    <scope>NUCLEOTIDE SEQUENCE</scope>
</reference>
<dbReference type="Pfam" id="PF02949">
    <property type="entry name" value="7tm_6"/>
    <property type="match status" value="1"/>
</dbReference>
<feature type="transmembrane region" description="Helical" evidence="9">
    <location>
        <begin position="62"/>
        <end position="78"/>
    </location>
</feature>
<accession>A0A6V7H3Z9</accession>
<feature type="transmembrane region" description="Helical" evidence="9">
    <location>
        <begin position="35"/>
        <end position="56"/>
    </location>
</feature>
<protein>
    <recommendedName>
        <fullName evidence="12">Odorant receptor</fullName>
    </recommendedName>
</protein>
<dbReference type="GO" id="GO:0016020">
    <property type="term" value="C:membrane"/>
    <property type="evidence" value="ECO:0007669"/>
    <property type="project" value="UniProtKB-SubCell"/>
</dbReference>